<comment type="caution">
    <text evidence="1">The sequence shown here is derived from an EMBL/GenBank/DDBJ whole genome shotgun (WGS) entry which is preliminary data.</text>
</comment>
<reference evidence="1" key="1">
    <citation type="journal article" date="2014" name="Front. Microbiol.">
        <title>High frequency of phylogenetically diverse reductive dehalogenase-homologous genes in deep subseafloor sedimentary metagenomes.</title>
        <authorList>
            <person name="Kawai M."/>
            <person name="Futagami T."/>
            <person name="Toyoda A."/>
            <person name="Takaki Y."/>
            <person name="Nishi S."/>
            <person name="Hori S."/>
            <person name="Arai W."/>
            <person name="Tsubouchi T."/>
            <person name="Morono Y."/>
            <person name="Uchiyama I."/>
            <person name="Ito T."/>
            <person name="Fujiyama A."/>
            <person name="Inagaki F."/>
            <person name="Takami H."/>
        </authorList>
    </citation>
    <scope>NUCLEOTIDE SEQUENCE</scope>
    <source>
        <strain evidence="1">Expedition CK06-06</strain>
    </source>
</reference>
<sequence>EGTISDLVEVLREFKEMFIGAAGESPEALVELLSSILEPMVELQLKVSEKLAKKVLYTEGTF</sequence>
<feature type="non-terminal residue" evidence="1">
    <location>
        <position position="1"/>
    </location>
</feature>
<accession>X1QYR5</accession>
<protein>
    <submittedName>
        <fullName evidence="1">Uncharacterized protein</fullName>
    </submittedName>
</protein>
<name>X1QYR5_9ZZZZ</name>
<organism evidence="1">
    <name type="scientific">marine sediment metagenome</name>
    <dbReference type="NCBI Taxonomy" id="412755"/>
    <lineage>
        <taxon>unclassified sequences</taxon>
        <taxon>metagenomes</taxon>
        <taxon>ecological metagenomes</taxon>
    </lineage>
</organism>
<proteinExistence type="predicted"/>
<gene>
    <name evidence="1" type="ORF">S06H3_60938</name>
</gene>
<dbReference type="EMBL" id="BARV01039845">
    <property type="protein sequence ID" value="GAI48444.1"/>
    <property type="molecule type" value="Genomic_DNA"/>
</dbReference>
<evidence type="ECO:0000313" key="1">
    <source>
        <dbReference type="EMBL" id="GAI48444.1"/>
    </source>
</evidence>
<dbReference type="AlphaFoldDB" id="X1QYR5"/>